<evidence type="ECO:0000313" key="2">
    <source>
        <dbReference type="EMBL" id="SFT85924.1"/>
    </source>
</evidence>
<reference evidence="2 3" key="1">
    <citation type="submission" date="2016-10" db="EMBL/GenBank/DDBJ databases">
        <authorList>
            <person name="de Groot N.N."/>
        </authorList>
    </citation>
    <scope>NUCLEOTIDE SEQUENCE [LARGE SCALE GENOMIC DNA]</scope>
    <source>
        <strain evidence="2 3">CGMCC 1.7005</strain>
    </source>
</reference>
<dbReference type="Proteomes" id="UP000236454">
    <property type="component" value="Unassembled WGS sequence"/>
</dbReference>
<feature type="domain" description="DUF547" evidence="1">
    <location>
        <begin position="113"/>
        <end position="225"/>
    </location>
</feature>
<dbReference type="InterPro" id="IPR006869">
    <property type="entry name" value="DUF547"/>
</dbReference>
<name>A0A1I7BFH8_9FLAO</name>
<evidence type="ECO:0000259" key="1">
    <source>
        <dbReference type="Pfam" id="PF04784"/>
    </source>
</evidence>
<dbReference type="Pfam" id="PF04784">
    <property type="entry name" value="DUF547"/>
    <property type="match status" value="1"/>
</dbReference>
<dbReference type="PANTHER" id="PTHR46361">
    <property type="entry name" value="ELECTRON CARRIER/ PROTEIN DISULFIDE OXIDOREDUCTASE"/>
    <property type="match status" value="1"/>
</dbReference>
<dbReference type="EMBL" id="FPAS01000005">
    <property type="protein sequence ID" value="SFT85924.1"/>
    <property type="molecule type" value="Genomic_DNA"/>
</dbReference>
<dbReference type="AlphaFoldDB" id="A0A1I7BFH8"/>
<sequence>MLLNITHIRQYMKYGFYFSLFLLVACSTGKDIKVPEYLNTNSLPQQEALTPSKNYPDGKMIDHLKIHEHQLWTDLLVKYVDSTGKVDYVGFQKDSLALNTYLQQLAKHTVNDGWTYNQKKAYWINAYNAFTVKLIVDNYPVKSIKDLGGGIYKVNTPWDIKFIKLGEKTYDLNNIEHGILRKDFSDPRIHAAVNCASISCPKLRQEAYRADQLEAQLTDQMRAFVNNPEKNTLSKKDIEISSLFKWFSGDFTEEGDIIDFLNSYGDIKIDKDAKINYKDYNWDLNE</sequence>
<accession>A0A1I7BFH8</accession>
<organism evidence="2 3">
    <name type="scientific">Lishizhenia tianjinensis</name>
    <dbReference type="NCBI Taxonomy" id="477690"/>
    <lineage>
        <taxon>Bacteria</taxon>
        <taxon>Pseudomonadati</taxon>
        <taxon>Bacteroidota</taxon>
        <taxon>Flavobacteriia</taxon>
        <taxon>Flavobacteriales</taxon>
        <taxon>Crocinitomicaceae</taxon>
        <taxon>Lishizhenia</taxon>
    </lineage>
</organism>
<keyword evidence="3" id="KW-1185">Reference proteome</keyword>
<protein>
    <recommendedName>
        <fullName evidence="1">DUF547 domain-containing protein</fullName>
    </recommendedName>
</protein>
<proteinExistence type="predicted"/>
<evidence type="ECO:0000313" key="3">
    <source>
        <dbReference type="Proteomes" id="UP000236454"/>
    </source>
</evidence>
<dbReference type="RefSeq" id="WP_244526230.1">
    <property type="nucleotide sequence ID" value="NZ_FPAS01000005.1"/>
</dbReference>
<gene>
    <name evidence="2" type="ORF">SAMN05216474_2783</name>
</gene>
<dbReference type="PANTHER" id="PTHR46361:SF3">
    <property type="entry name" value="ELECTRON CARRIER_ PROTEIN DISULFIDE OXIDOREDUCTASE"/>
    <property type="match status" value="1"/>
</dbReference>
<dbReference type="STRING" id="477690.SAMN05216474_2783"/>